<dbReference type="PROSITE" id="PS50158">
    <property type="entry name" value="ZF_CCHC"/>
    <property type="match status" value="1"/>
</dbReference>
<dbReference type="InterPro" id="IPR036875">
    <property type="entry name" value="Znf_CCHC_sf"/>
</dbReference>
<keyword evidence="2" id="KW-0479">Metal-binding</keyword>
<dbReference type="AlphaFoldDB" id="A0A9Q3F8C6"/>
<dbReference type="SUPFAM" id="SSF57756">
    <property type="entry name" value="Retrovirus zinc finger-like domains"/>
    <property type="match status" value="1"/>
</dbReference>
<dbReference type="GO" id="GO:0008270">
    <property type="term" value="F:zinc ion binding"/>
    <property type="evidence" value="ECO:0007669"/>
    <property type="project" value="UniProtKB-KW"/>
</dbReference>
<name>A0A9Q3F8C6_9BASI</name>
<evidence type="ECO:0000259" key="3">
    <source>
        <dbReference type="PROSITE" id="PS50158"/>
    </source>
</evidence>
<keyword evidence="5" id="KW-1185">Reference proteome</keyword>
<keyword evidence="1" id="KW-0507">mRNA processing</keyword>
<dbReference type="Gene3D" id="4.10.60.10">
    <property type="entry name" value="Zinc finger, CCHC-type"/>
    <property type="match status" value="1"/>
</dbReference>
<proteinExistence type="predicted"/>
<dbReference type="InterPro" id="IPR001878">
    <property type="entry name" value="Znf_CCHC"/>
</dbReference>
<organism evidence="4 5">
    <name type="scientific">Austropuccinia psidii MF-1</name>
    <dbReference type="NCBI Taxonomy" id="1389203"/>
    <lineage>
        <taxon>Eukaryota</taxon>
        <taxon>Fungi</taxon>
        <taxon>Dikarya</taxon>
        <taxon>Basidiomycota</taxon>
        <taxon>Pucciniomycotina</taxon>
        <taxon>Pucciniomycetes</taxon>
        <taxon>Pucciniales</taxon>
        <taxon>Sphaerophragmiaceae</taxon>
        <taxon>Austropuccinia</taxon>
    </lineage>
</organism>
<sequence>MQRGVKDQMFADTLMMWLENKISNKGMNPNLATCQQLLESSFQQHQTQARLPKKHGTLTYQQIMVKSDATSPLDSYNNDTIDPAALKNAIQGICHNCKEPGHFACNCQVAKDTTQPAPLNANAPQFQAYYPIITPPTYLSAGQNALQDATPVRPADYYQPTYQRKSMTPLNMRFAELGEDKDLMNLFQAEISEDKNTDCKELVCDTGATHSLTNNCDSLLNFHVLTTPLLLSIATKTAGKRSFVTGVQSLVFMGTGDDFVVLENVFYSPSATAMLISPASIIRTGGRMYTKCNNLIFCNASDIPLLTATFHAPKRCWFFPRFLRKHEIKIQETVHTENLVSLTTRVGKENNNVARTGEKNDLVVWHKMFGLCGMRRLRNFLKDRLGIQISKHLAGNINDCADCLVAKSLRRSTLLPTD</sequence>
<reference evidence="4" key="1">
    <citation type="submission" date="2021-03" db="EMBL/GenBank/DDBJ databases">
        <title>Draft genome sequence of rust myrtle Austropuccinia psidii MF-1, a brazilian biotype.</title>
        <authorList>
            <person name="Quecine M.C."/>
            <person name="Pachon D.M.R."/>
            <person name="Bonatelli M.L."/>
            <person name="Correr F.H."/>
            <person name="Franceschini L.M."/>
            <person name="Leite T.F."/>
            <person name="Margarido G.R.A."/>
            <person name="Almeida C.A."/>
            <person name="Ferrarezi J.A."/>
            <person name="Labate C.A."/>
        </authorList>
    </citation>
    <scope>NUCLEOTIDE SEQUENCE</scope>
    <source>
        <strain evidence="4">MF-1</strain>
    </source>
</reference>
<gene>
    <name evidence="4" type="ORF">O181_074049</name>
</gene>
<dbReference type="GO" id="GO:0006397">
    <property type="term" value="P:mRNA processing"/>
    <property type="evidence" value="ECO:0007669"/>
    <property type="project" value="UniProtKB-KW"/>
</dbReference>
<keyword evidence="2" id="KW-0862">Zinc</keyword>
<dbReference type="Proteomes" id="UP000765509">
    <property type="component" value="Unassembled WGS sequence"/>
</dbReference>
<dbReference type="GO" id="GO:0003676">
    <property type="term" value="F:nucleic acid binding"/>
    <property type="evidence" value="ECO:0007669"/>
    <property type="project" value="InterPro"/>
</dbReference>
<keyword evidence="2" id="KW-0863">Zinc-finger</keyword>
<feature type="domain" description="CCHC-type" evidence="3">
    <location>
        <begin position="94"/>
        <end position="107"/>
    </location>
</feature>
<protein>
    <recommendedName>
        <fullName evidence="3">CCHC-type domain-containing protein</fullName>
    </recommendedName>
</protein>
<dbReference type="EMBL" id="AVOT02039312">
    <property type="protein sequence ID" value="MBW0534334.1"/>
    <property type="molecule type" value="Genomic_DNA"/>
</dbReference>
<accession>A0A9Q3F8C6</accession>
<evidence type="ECO:0000256" key="2">
    <source>
        <dbReference type="PROSITE-ProRule" id="PRU00047"/>
    </source>
</evidence>
<comment type="caution">
    <text evidence="4">The sequence shown here is derived from an EMBL/GenBank/DDBJ whole genome shotgun (WGS) entry which is preliminary data.</text>
</comment>
<evidence type="ECO:0000313" key="4">
    <source>
        <dbReference type="EMBL" id="MBW0534334.1"/>
    </source>
</evidence>
<evidence type="ECO:0000256" key="1">
    <source>
        <dbReference type="ARBA" id="ARBA00022664"/>
    </source>
</evidence>
<evidence type="ECO:0000313" key="5">
    <source>
        <dbReference type="Proteomes" id="UP000765509"/>
    </source>
</evidence>